<sequence length="175" mass="19147">MDNSNGKTSKPQRPTSLDLNLKSHGLDLTEMSISPTSSSDNSNIPLISDDNDQKMEYHPELDVNQNSTNTLGFPSNNYRQKSLYQLISSPPSTSSKPKNLMEALLVAKMEQAALGRPTRQLVRTDSADSASSVASVNSTTTSDVCKCDDCLLGIGDYWQQDASNDKKEKVRKICS</sequence>
<dbReference type="AlphaFoldDB" id="A0A9P0CY06"/>
<dbReference type="EMBL" id="OV651818">
    <property type="protein sequence ID" value="CAH1111417.1"/>
    <property type="molecule type" value="Genomic_DNA"/>
</dbReference>
<protein>
    <submittedName>
        <fullName evidence="2">Uncharacterized protein</fullName>
    </submittedName>
</protein>
<proteinExistence type="predicted"/>
<feature type="region of interest" description="Disordered" evidence="1">
    <location>
        <begin position="1"/>
        <end position="51"/>
    </location>
</feature>
<dbReference type="OrthoDB" id="6626515at2759"/>
<keyword evidence="3" id="KW-1185">Reference proteome</keyword>
<feature type="compositionally biased region" description="Low complexity" evidence="1">
    <location>
        <begin position="32"/>
        <end position="45"/>
    </location>
</feature>
<dbReference type="Proteomes" id="UP001153636">
    <property type="component" value="Chromosome 6"/>
</dbReference>
<gene>
    <name evidence="2" type="ORF">PSYICH_LOCUS12613</name>
</gene>
<evidence type="ECO:0000256" key="1">
    <source>
        <dbReference type="SAM" id="MobiDB-lite"/>
    </source>
</evidence>
<accession>A0A9P0CY06</accession>
<name>A0A9P0CY06_9CUCU</name>
<reference evidence="2" key="1">
    <citation type="submission" date="2022-01" db="EMBL/GenBank/DDBJ databases">
        <authorList>
            <person name="King R."/>
        </authorList>
    </citation>
    <scope>NUCLEOTIDE SEQUENCE</scope>
</reference>
<feature type="compositionally biased region" description="Polar residues" evidence="1">
    <location>
        <begin position="1"/>
        <end position="18"/>
    </location>
</feature>
<evidence type="ECO:0000313" key="2">
    <source>
        <dbReference type="EMBL" id="CAH1111417.1"/>
    </source>
</evidence>
<evidence type="ECO:0000313" key="3">
    <source>
        <dbReference type="Proteomes" id="UP001153636"/>
    </source>
</evidence>
<organism evidence="2 3">
    <name type="scientific">Psylliodes chrysocephalus</name>
    <dbReference type="NCBI Taxonomy" id="3402493"/>
    <lineage>
        <taxon>Eukaryota</taxon>
        <taxon>Metazoa</taxon>
        <taxon>Ecdysozoa</taxon>
        <taxon>Arthropoda</taxon>
        <taxon>Hexapoda</taxon>
        <taxon>Insecta</taxon>
        <taxon>Pterygota</taxon>
        <taxon>Neoptera</taxon>
        <taxon>Endopterygota</taxon>
        <taxon>Coleoptera</taxon>
        <taxon>Polyphaga</taxon>
        <taxon>Cucujiformia</taxon>
        <taxon>Chrysomeloidea</taxon>
        <taxon>Chrysomelidae</taxon>
        <taxon>Galerucinae</taxon>
        <taxon>Alticini</taxon>
        <taxon>Psylliodes</taxon>
    </lineage>
</organism>